<protein>
    <recommendedName>
        <fullName evidence="1">CHAT domain-containing protein</fullName>
    </recommendedName>
</protein>
<proteinExistence type="predicted"/>
<dbReference type="Proteomes" id="UP000294933">
    <property type="component" value="Unassembled WGS sequence"/>
</dbReference>
<reference evidence="2 3" key="1">
    <citation type="submission" date="2018-06" db="EMBL/GenBank/DDBJ databases">
        <title>A transcriptomic atlas of mushroom development highlights an independent origin of complex multicellularity.</title>
        <authorList>
            <consortium name="DOE Joint Genome Institute"/>
            <person name="Krizsan K."/>
            <person name="Almasi E."/>
            <person name="Merenyi Z."/>
            <person name="Sahu N."/>
            <person name="Viragh M."/>
            <person name="Koszo T."/>
            <person name="Mondo S."/>
            <person name="Kiss B."/>
            <person name="Balint B."/>
            <person name="Kues U."/>
            <person name="Barry K."/>
            <person name="Hegedus J.C."/>
            <person name="Henrissat B."/>
            <person name="Johnson J."/>
            <person name="Lipzen A."/>
            <person name="Ohm R."/>
            <person name="Nagy I."/>
            <person name="Pangilinan J."/>
            <person name="Yan J."/>
            <person name="Xiong Y."/>
            <person name="Grigoriev I.V."/>
            <person name="Hibbett D.S."/>
            <person name="Nagy L.G."/>
        </authorList>
    </citation>
    <scope>NUCLEOTIDE SEQUENCE [LARGE SCALE GENOMIC DNA]</scope>
    <source>
        <strain evidence="2 3">SZMC22713</strain>
    </source>
</reference>
<dbReference type="EMBL" id="ML170258">
    <property type="protein sequence ID" value="TDL15875.1"/>
    <property type="molecule type" value="Genomic_DNA"/>
</dbReference>
<keyword evidence="3" id="KW-1185">Reference proteome</keyword>
<dbReference type="SUPFAM" id="SSF48452">
    <property type="entry name" value="TPR-like"/>
    <property type="match status" value="1"/>
</dbReference>
<feature type="non-terminal residue" evidence="2">
    <location>
        <position position="1"/>
    </location>
</feature>
<evidence type="ECO:0000313" key="3">
    <source>
        <dbReference type="Proteomes" id="UP000294933"/>
    </source>
</evidence>
<accession>A0A4Y7PKW4</accession>
<name>A0A4Y7PKW4_9AGAM</name>
<evidence type="ECO:0000313" key="2">
    <source>
        <dbReference type="EMBL" id="TDL15875.1"/>
    </source>
</evidence>
<dbReference type="InterPro" id="IPR024983">
    <property type="entry name" value="CHAT_dom"/>
</dbReference>
<dbReference type="AlphaFoldDB" id="A0A4Y7PKW4"/>
<organism evidence="2 3">
    <name type="scientific">Rickenella mellea</name>
    <dbReference type="NCBI Taxonomy" id="50990"/>
    <lineage>
        <taxon>Eukaryota</taxon>
        <taxon>Fungi</taxon>
        <taxon>Dikarya</taxon>
        <taxon>Basidiomycota</taxon>
        <taxon>Agaricomycotina</taxon>
        <taxon>Agaricomycetes</taxon>
        <taxon>Hymenochaetales</taxon>
        <taxon>Rickenellaceae</taxon>
        <taxon>Rickenella</taxon>
    </lineage>
</organism>
<feature type="domain" description="CHAT" evidence="1">
    <location>
        <begin position="664"/>
        <end position="946"/>
    </location>
</feature>
<feature type="non-terminal residue" evidence="2">
    <location>
        <position position="946"/>
    </location>
</feature>
<dbReference type="VEuPathDB" id="FungiDB:BD410DRAFT_690373"/>
<dbReference type="STRING" id="50990.A0A4Y7PKW4"/>
<dbReference type="OrthoDB" id="9991317at2759"/>
<dbReference type="Pfam" id="PF12770">
    <property type="entry name" value="CHAT"/>
    <property type="match status" value="1"/>
</dbReference>
<dbReference type="InterPro" id="IPR011990">
    <property type="entry name" value="TPR-like_helical_dom_sf"/>
</dbReference>
<gene>
    <name evidence="2" type="ORF">BD410DRAFT_690373</name>
</gene>
<sequence>PRLLTIIGNLLFHRFEDSGNIADLELAIKNLEYAVQLTPEGHEDLPHILSHFGVVLINRFKRLKKKEDIEQAIIYLWRSVKLTKDGDSSKTHRLIDLAHTFFTRFTHFGEPEDNRNAALYYGLAEQVTPHGHVDKPSFLAKLEHPFSTPLEHVEVTDIDQDIAIHERTLQLTPAGHPEMPTRLKILGDLSFRRFERLGETVDIDRAILNHDRAVKLTPIGHPERLKYLGNLGTSHLARFQRLEERQDIDQAVSNHMYTVQSLPDGHPDKPDWHTALGVSYLRRFEHFGAFADIQKAIANHHCAIGLVPVGHPNMLRYLSHLGSAFLARFHCLRYHADIEQAIVCHQHAAQFTPDDHPTRAGRLANLANSLSIRFSVTGNGADMFQAVMTFRWSSLSPNGPPSIRFDSAIQGARLAHQNCCNISSNMITLAYKTAFKLLPRMAWFGLSIDSRHHELFAARSLACDAVAAAIFLKNHRKALGWFELGRSIVWGQILQFQNPVKKLHAQNPLLAKNLMQVAVELGRDGADNIFYTGSKSDPLEPAAPKHPQLASKWAILVEEVRNLPGFDRFLLPKDDCELLNAARDGPVVVLNISKHACDALVIKSPSMVEYVSLHNFSYEKAQQLRDSVRAILSHRGLRDRYNGRHAEPVLPDGSNGDDAFRPILAELWNSVVVPVVLCLKSTLLTTMKDCVHIRWCPTGPLVFLPIHAAGIYNADGTSTACISDLAVSSYAPSLTALLNSFQPAVTKRPSFKILAVIQPNKSGRLSSLPGTVEELKRIQHHTSSIQKLEGPEATVEGVLTGMEECSWVHLACHGVQDMSRPMESGLLLHDRRLKLSDIIQKPLPNKDFAFLSACQTATGDHNRPEEAVHLAAGMLLAGYRGVVATMWCIRDEDAPLVTDSLYGYLLKDGQPSGVNPAAALHIAIRKLRERIGFEKFSSWVPFIYMG</sequence>
<dbReference type="Gene3D" id="1.25.40.10">
    <property type="entry name" value="Tetratricopeptide repeat domain"/>
    <property type="match status" value="1"/>
</dbReference>
<evidence type="ECO:0000259" key="1">
    <source>
        <dbReference type="Pfam" id="PF12770"/>
    </source>
</evidence>